<feature type="region of interest" description="Disordered" evidence="1">
    <location>
        <begin position="13"/>
        <end position="58"/>
    </location>
</feature>
<evidence type="ECO:0000256" key="1">
    <source>
        <dbReference type="SAM" id="MobiDB-lite"/>
    </source>
</evidence>
<proteinExistence type="predicted"/>
<evidence type="ECO:0000313" key="3">
    <source>
        <dbReference type="Proteomes" id="UP000256805"/>
    </source>
</evidence>
<evidence type="ECO:0000313" key="2">
    <source>
        <dbReference type="EMBL" id="SPR96185.1"/>
    </source>
</evidence>
<name>A0A375IU76_9BURK</name>
<gene>
    <name evidence="2" type="ORF">CBM2634_A100123</name>
</gene>
<organism evidence="2 3">
    <name type="scientific">Cupriavidus taiwanensis</name>
    <dbReference type="NCBI Taxonomy" id="164546"/>
    <lineage>
        <taxon>Bacteria</taxon>
        <taxon>Pseudomonadati</taxon>
        <taxon>Pseudomonadota</taxon>
        <taxon>Betaproteobacteria</taxon>
        <taxon>Burkholderiales</taxon>
        <taxon>Burkholderiaceae</taxon>
        <taxon>Cupriavidus</taxon>
    </lineage>
</organism>
<protein>
    <submittedName>
        <fullName evidence="2">Uncharacterized protein</fullName>
    </submittedName>
</protein>
<dbReference type="Proteomes" id="UP000256805">
    <property type="component" value="Unassembled WGS sequence"/>
</dbReference>
<dbReference type="AlphaFoldDB" id="A0A375IU76"/>
<accession>A0A375IU76</accession>
<sequence>MVRGVCRFHTAGSANDAAGAKPSRPISYRKAVRESDPRPGRPALTHVTHRPRTPGRHGIAFVPHLPLC</sequence>
<reference evidence="2 3" key="1">
    <citation type="submission" date="2018-01" db="EMBL/GenBank/DDBJ databases">
        <authorList>
            <person name="Gaut B.S."/>
            <person name="Morton B.R."/>
            <person name="Clegg M.T."/>
            <person name="Duvall M.R."/>
        </authorList>
    </citation>
    <scope>NUCLEOTIDE SEQUENCE [LARGE SCALE GENOMIC DNA]</scope>
    <source>
        <strain evidence="2">Cupriavidus taiwanensis cmp 52</strain>
    </source>
</reference>
<dbReference type="EMBL" id="OVTA01000002">
    <property type="protein sequence ID" value="SPR96185.1"/>
    <property type="molecule type" value="Genomic_DNA"/>
</dbReference>